<evidence type="ECO:0000256" key="5">
    <source>
        <dbReference type="ARBA" id="ARBA00022679"/>
    </source>
</evidence>
<evidence type="ECO:0000256" key="9">
    <source>
        <dbReference type="PIRSR" id="PIRSR605856-51"/>
    </source>
</evidence>
<dbReference type="GO" id="GO:0006535">
    <property type="term" value="P:cysteine biosynthetic process from serine"/>
    <property type="evidence" value="ECO:0007669"/>
    <property type="project" value="UniProtKB-UniRule"/>
</dbReference>
<evidence type="ECO:0000256" key="2">
    <source>
        <dbReference type="ARBA" id="ARBA00007103"/>
    </source>
</evidence>
<dbReference type="GO" id="GO:0004124">
    <property type="term" value="F:cysteine synthase activity"/>
    <property type="evidence" value="ECO:0007669"/>
    <property type="project" value="UniProtKB-UniRule"/>
</dbReference>
<evidence type="ECO:0000313" key="12">
    <source>
        <dbReference type="EMBL" id="KAL2485343.1"/>
    </source>
</evidence>
<dbReference type="FunFam" id="3.40.50.1100:FF:000130">
    <property type="entry name" value="Cysteine synthase"/>
    <property type="match status" value="1"/>
</dbReference>
<evidence type="ECO:0000256" key="4">
    <source>
        <dbReference type="ARBA" id="ARBA00022605"/>
    </source>
</evidence>
<feature type="domain" description="Tryptophan synthase beta chain-like PALP" evidence="11">
    <location>
        <begin position="83"/>
        <end position="369"/>
    </location>
</feature>
<dbReference type="EC" id="2.5.1.47" evidence="10"/>
<dbReference type="InterPro" id="IPR001926">
    <property type="entry name" value="TrpB-like_PALP"/>
</dbReference>
<dbReference type="InterPro" id="IPR050214">
    <property type="entry name" value="Cys_Synth/Cystath_Beta-Synth"/>
</dbReference>
<dbReference type="InterPro" id="IPR001216">
    <property type="entry name" value="P-phosphate_BS"/>
</dbReference>
<dbReference type="AlphaFoldDB" id="A0ABD1RA92"/>
<keyword evidence="5 10" id="KW-0808">Transferase</keyword>
<comment type="cofactor">
    <cofactor evidence="1 8 10">
        <name>pyridoxal 5'-phosphate</name>
        <dbReference type="ChEBI" id="CHEBI:597326"/>
    </cofactor>
</comment>
<evidence type="ECO:0000256" key="6">
    <source>
        <dbReference type="ARBA" id="ARBA00022898"/>
    </source>
</evidence>
<dbReference type="Gene3D" id="3.40.50.1100">
    <property type="match status" value="2"/>
</dbReference>
<dbReference type="CDD" id="cd01561">
    <property type="entry name" value="CBS_like"/>
    <property type="match status" value="1"/>
</dbReference>
<keyword evidence="6 8" id="KW-0663">Pyridoxal phosphate</keyword>
<dbReference type="EMBL" id="JBFOLK010000009">
    <property type="protein sequence ID" value="KAL2485343.1"/>
    <property type="molecule type" value="Genomic_DNA"/>
</dbReference>
<gene>
    <name evidence="12" type="ORF">Adt_30099</name>
</gene>
<protein>
    <recommendedName>
        <fullName evidence="10">Cysteine synthase</fullName>
        <ecNumber evidence="10">2.5.1.47</ecNumber>
    </recommendedName>
</protein>
<feature type="binding site" evidence="8">
    <location>
        <position position="343"/>
    </location>
    <ligand>
        <name>pyridoxal 5'-phosphate</name>
        <dbReference type="ChEBI" id="CHEBI:597326"/>
    </ligand>
</feature>
<sequence>MAAAFTNKPFTSLYTGTAKFSELFSVESKQFIKQHCRFSANYPAIIKKSISIDSNLNNDGIVCKAVSVQPQTEIEGLNIAEDVTQLIGKTPMVYLNNIVKDSVANIAAKLEIMEPCCSVKDRIGLSMISDAEQRGLITPGKSILVEPTSGNTGIGLAFIAASKGYKLILTMPASMSLERRVLLKAFGAELVLTDAAKGMKGAVQKAEEILSGTPNAYMLQQFDNPANPKIHYETTGPEIWEDTRGKVDILVAGIGTGGTITGVGQYLKKQNPKIKVIGVEPTESNVLSGGKPGPHKIQGIGAGFIPKNLDRDVMDEVIEISSDEAVETAKQLALQEGLLVGISSGAAAAAAINVGKRPENSGKLIAVVFPSFGERYLSTVLFQSIREECEKMQPEA</sequence>
<dbReference type="Pfam" id="PF00291">
    <property type="entry name" value="PALP"/>
    <property type="match status" value="1"/>
</dbReference>
<dbReference type="PANTHER" id="PTHR10314">
    <property type="entry name" value="CYSTATHIONINE BETA-SYNTHASE"/>
    <property type="match status" value="1"/>
</dbReference>
<evidence type="ECO:0000256" key="8">
    <source>
        <dbReference type="PIRSR" id="PIRSR605856-50"/>
    </source>
</evidence>
<comment type="catalytic activity">
    <reaction evidence="10">
        <text>O-acetyl-L-serine + hydrogen sulfide = L-cysteine + acetate</text>
        <dbReference type="Rhea" id="RHEA:14829"/>
        <dbReference type="ChEBI" id="CHEBI:29919"/>
        <dbReference type="ChEBI" id="CHEBI:30089"/>
        <dbReference type="ChEBI" id="CHEBI:35235"/>
        <dbReference type="ChEBI" id="CHEBI:58340"/>
        <dbReference type="EC" id="2.5.1.47"/>
    </reaction>
</comment>
<feature type="modified residue" description="N6-(pyridoxal phosphate)lysine" evidence="9">
    <location>
        <position position="120"/>
    </location>
</feature>
<dbReference type="InterPro" id="IPR036052">
    <property type="entry name" value="TrpB-like_PALP_sf"/>
</dbReference>
<comment type="caution">
    <text evidence="12">The sequence shown here is derived from an EMBL/GenBank/DDBJ whole genome shotgun (WGS) entry which is preliminary data.</text>
</comment>
<proteinExistence type="inferred from homology"/>
<dbReference type="PROSITE" id="PS00901">
    <property type="entry name" value="CYS_SYNTHASE"/>
    <property type="match status" value="1"/>
</dbReference>
<dbReference type="NCBIfam" id="TIGR01139">
    <property type="entry name" value="cysK"/>
    <property type="match status" value="1"/>
</dbReference>
<organism evidence="12 13">
    <name type="scientific">Abeliophyllum distichum</name>
    <dbReference type="NCBI Taxonomy" id="126358"/>
    <lineage>
        <taxon>Eukaryota</taxon>
        <taxon>Viridiplantae</taxon>
        <taxon>Streptophyta</taxon>
        <taxon>Embryophyta</taxon>
        <taxon>Tracheophyta</taxon>
        <taxon>Spermatophyta</taxon>
        <taxon>Magnoliopsida</taxon>
        <taxon>eudicotyledons</taxon>
        <taxon>Gunneridae</taxon>
        <taxon>Pentapetalae</taxon>
        <taxon>asterids</taxon>
        <taxon>lamiids</taxon>
        <taxon>Lamiales</taxon>
        <taxon>Oleaceae</taxon>
        <taxon>Forsythieae</taxon>
        <taxon>Abeliophyllum</taxon>
    </lineage>
</organism>
<feature type="binding site" evidence="8">
    <location>
        <begin position="255"/>
        <end position="259"/>
    </location>
    <ligand>
        <name>pyridoxal 5'-phosphate</name>
        <dbReference type="ChEBI" id="CHEBI:597326"/>
    </ligand>
</feature>
<dbReference type="NCBIfam" id="TIGR01136">
    <property type="entry name" value="cysKM"/>
    <property type="match status" value="1"/>
</dbReference>
<keyword evidence="13" id="KW-1185">Reference proteome</keyword>
<dbReference type="Proteomes" id="UP001604336">
    <property type="component" value="Unassembled WGS sequence"/>
</dbReference>
<evidence type="ECO:0000256" key="10">
    <source>
        <dbReference type="RuleBase" id="RU003985"/>
    </source>
</evidence>
<comment type="subunit">
    <text evidence="3">Homodimer.</text>
</comment>
<evidence type="ECO:0000313" key="13">
    <source>
        <dbReference type="Proteomes" id="UP001604336"/>
    </source>
</evidence>
<accession>A0ABD1RA92</accession>
<name>A0ABD1RA92_9LAMI</name>
<evidence type="ECO:0000256" key="3">
    <source>
        <dbReference type="ARBA" id="ARBA00011738"/>
    </source>
</evidence>
<keyword evidence="4 10" id="KW-0028">Amino-acid biosynthesis</keyword>
<feature type="binding site" evidence="8">
    <location>
        <position position="151"/>
    </location>
    <ligand>
        <name>pyridoxal 5'-phosphate</name>
        <dbReference type="ChEBI" id="CHEBI:597326"/>
    </ligand>
</feature>
<dbReference type="InterPro" id="IPR005859">
    <property type="entry name" value="CysK"/>
</dbReference>
<dbReference type="FunFam" id="3.40.50.1100:FF:000006">
    <property type="entry name" value="Cysteine synthase"/>
    <property type="match status" value="1"/>
</dbReference>
<reference evidence="13" key="1">
    <citation type="submission" date="2024-07" db="EMBL/GenBank/DDBJ databases">
        <title>Two chromosome-level genome assemblies of Korean endemic species Abeliophyllum distichum and Forsythia ovata (Oleaceae).</title>
        <authorList>
            <person name="Jang H."/>
        </authorList>
    </citation>
    <scope>NUCLEOTIDE SEQUENCE [LARGE SCALE GENOMIC DNA]</scope>
</reference>
<evidence type="ECO:0000256" key="7">
    <source>
        <dbReference type="ARBA" id="ARBA00023192"/>
    </source>
</evidence>
<comment type="similarity">
    <text evidence="2 10">Belongs to the cysteine synthase/cystathionine beta-synthase family.</text>
</comment>
<keyword evidence="7 10" id="KW-0198">Cysteine biosynthesis</keyword>
<evidence type="ECO:0000259" key="11">
    <source>
        <dbReference type="Pfam" id="PF00291"/>
    </source>
</evidence>
<dbReference type="InterPro" id="IPR005856">
    <property type="entry name" value="Cys_synth"/>
</dbReference>
<dbReference type="SUPFAM" id="SSF53686">
    <property type="entry name" value="Tryptophan synthase beta subunit-like PLP-dependent enzymes"/>
    <property type="match status" value="1"/>
</dbReference>
<evidence type="ECO:0000256" key="1">
    <source>
        <dbReference type="ARBA" id="ARBA00001933"/>
    </source>
</evidence>